<protein>
    <submittedName>
        <fullName evidence="2">Reticulocyte-binding protein 2-like a</fullName>
    </submittedName>
</protein>
<dbReference type="OrthoDB" id="417242at2759"/>
<feature type="compositionally biased region" description="Basic and acidic residues" evidence="1">
    <location>
        <begin position="370"/>
        <end position="398"/>
    </location>
</feature>
<dbReference type="EMBL" id="LSRX01001691">
    <property type="protein sequence ID" value="OLP77919.1"/>
    <property type="molecule type" value="Genomic_DNA"/>
</dbReference>
<accession>A0A1Q9C4S7</accession>
<name>A0A1Q9C4S7_SYMMI</name>
<dbReference type="PROSITE" id="PS51257">
    <property type="entry name" value="PROKAR_LIPOPROTEIN"/>
    <property type="match status" value="1"/>
</dbReference>
<dbReference type="AlphaFoldDB" id="A0A1Q9C4S7"/>
<gene>
    <name evidence="2" type="ORF">AK812_SmicGene41972</name>
</gene>
<dbReference type="SUPFAM" id="SSF52799">
    <property type="entry name" value="(Phosphotyrosine protein) phosphatases II"/>
    <property type="match status" value="1"/>
</dbReference>
<comment type="caution">
    <text evidence="2">The sequence shown here is derived from an EMBL/GenBank/DDBJ whole genome shotgun (WGS) entry which is preliminary data.</text>
</comment>
<evidence type="ECO:0000256" key="1">
    <source>
        <dbReference type="SAM" id="MobiDB-lite"/>
    </source>
</evidence>
<evidence type="ECO:0000313" key="3">
    <source>
        <dbReference type="Proteomes" id="UP000186817"/>
    </source>
</evidence>
<proteinExistence type="predicted"/>
<keyword evidence="3" id="KW-1185">Reference proteome</keyword>
<dbReference type="InterPro" id="IPR029021">
    <property type="entry name" value="Prot-tyrosine_phosphatase-like"/>
</dbReference>
<organism evidence="2 3">
    <name type="scientific">Symbiodinium microadriaticum</name>
    <name type="common">Dinoflagellate</name>
    <name type="synonym">Zooxanthella microadriatica</name>
    <dbReference type="NCBI Taxonomy" id="2951"/>
    <lineage>
        <taxon>Eukaryota</taxon>
        <taxon>Sar</taxon>
        <taxon>Alveolata</taxon>
        <taxon>Dinophyceae</taxon>
        <taxon>Suessiales</taxon>
        <taxon>Symbiodiniaceae</taxon>
        <taxon>Symbiodinium</taxon>
    </lineage>
</organism>
<dbReference type="CDD" id="cd14498">
    <property type="entry name" value="DSP"/>
    <property type="match status" value="1"/>
</dbReference>
<dbReference type="Proteomes" id="UP000186817">
    <property type="component" value="Unassembled WGS sequence"/>
</dbReference>
<evidence type="ECO:0000313" key="2">
    <source>
        <dbReference type="EMBL" id="OLP77919.1"/>
    </source>
</evidence>
<sequence>MARSRPCCAGGFRSPVLYHRARGFSPTFFAASAACYLCGVGPLPFVQGSPSRGILYPTFLHSGSRLCLLDFAEVRLPEPEEWTEEHVLVCVGPWPLQDPADAEIPEPIVYPHAASLSYLAEGKELDFFGEIPPETGFVINTCGLPTSNGDSFDGCPHFEDALSALRLSCDLVRLALRLWTSGIRTCLHLPWPSGEDTSFLSQIGGIRCQRGEGRATFWDYLVEWRSTELCAVEPSHSVDAVDFDQMLQAIDSKLQAVFLKVQAIQDRFDELTAKEQEGGQKHLRLLQGIDHKWSEIEARLQAWEAQTIDAANAVPAMSLAEKQRDANLQEMAEKLKEKVELELQRARKKAEKRVHSLEEKLKEARAEAAEAKRKLKKEGEERKRKEDEKQRQEKEERRRQKRKIGEVVAVVAKLRGCPSEASTVETSSPLPKARKLAHLLMSSLWPSASVAPDSQGKSDALREESASQIFDWLLVGGKFAATSPELRRRVPFQTSVQTCNMPVFLEDEPDEDLSRVLETAVAFLDEVKCRGGRCLVNCRKGMSRVRTLASAGSSFSWSRPREAASLRERTSPDTLEVCTDLASRVTALRRPQGVTGADLQSSPMAMSHEQVWAAW</sequence>
<dbReference type="Gene3D" id="3.90.190.10">
    <property type="entry name" value="Protein tyrosine phosphatase superfamily"/>
    <property type="match status" value="1"/>
</dbReference>
<reference evidence="2 3" key="1">
    <citation type="submission" date="2016-02" db="EMBL/GenBank/DDBJ databases">
        <title>Genome analysis of coral dinoflagellate symbionts highlights evolutionary adaptations to a symbiotic lifestyle.</title>
        <authorList>
            <person name="Aranda M."/>
            <person name="Li Y."/>
            <person name="Liew Y.J."/>
            <person name="Baumgarten S."/>
            <person name="Simakov O."/>
            <person name="Wilson M."/>
            <person name="Piel J."/>
            <person name="Ashoor H."/>
            <person name="Bougouffa S."/>
            <person name="Bajic V.B."/>
            <person name="Ryu T."/>
            <person name="Ravasi T."/>
            <person name="Bayer T."/>
            <person name="Micklem G."/>
            <person name="Kim H."/>
            <person name="Bhak J."/>
            <person name="Lajeunesse T.C."/>
            <person name="Voolstra C.R."/>
        </authorList>
    </citation>
    <scope>NUCLEOTIDE SEQUENCE [LARGE SCALE GENOMIC DNA]</scope>
    <source>
        <strain evidence="2 3">CCMP2467</strain>
    </source>
</reference>
<feature type="region of interest" description="Disordered" evidence="1">
    <location>
        <begin position="370"/>
        <end position="402"/>
    </location>
</feature>